<dbReference type="Pfam" id="PF03704">
    <property type="entry name" value="BTAD"/>
    <property type="match status" value="1"/>
</dbReference>
<evidence type="ECO:0000256" key="3">
    <source>
        <dbReference type="ARBA" id="ARBA00023125"/>
    </source>
</evidence>
<evidence type="ECO:0000259" key="6">
    <source>
        <dbReference type="PROSITE" id="PS51755"/>
    </source>
</evidence>
<sequence length="1107" mass="118231">MTEVRVQVFGPLRVVLDGRATRLQAGRQQALLGRLVLAGGTTTRVDRLIEDVWEGSPPAQAASVLQVQVHNLRRVLEPARPPRTPACVLVSEDGGYALRLDADSVDSWHFERLLNRYEQHLREHAETGPADRYRMLDEALECWHGEAFESFASASWASAEVSRLSDLRATAMEMRARAALEMGLDADVVAALHQLARDNPGREESTRLLATAQYRLGQQIDALETVRRTREHLRSEYGVDPGRPLHELEMAILNHSLEPETPPPGTALVVASVPRPEKPPPRPACYPAEAAAIHAAADAAAGGDPRLLWLVGAAGSGKTTLLTGVLGELAARGWHTAFASCPELDGAPEGWVWTELLEGLPGSAEVRAADGVFGVVRAIYRRSRELALRGPVVIALDGAHRADAATLQGIRQLMTWLQGEAVLVVVADRSPEPGRPADLITDRVELTGLDLAGTREFLRNSGVDIGDEALVRSLRERTAGNPMQLRIWGQVIAARPDSGEPPHRIRALILDVAERLPTGSLAVLRALALWGGPIDVDALARLAELGEERVADLLDNAMAASLVRFDGSGRVAVRDELVQRIVRDSIPPMRRRRMHGHMAEFAADRIAGGVLDEAGSAALAVHALHGSTPATAGRVLERLVEAATRCAAAGRRAEASTLWRAAAELNGCAAPVEADAAPAERAALIDALCLLADALAHEGDRAAAAAARERALDIAESLADPALVARALTCWSAPVIPGMRYRGTGSPRIRAALKNALAEPLPGITRARLLITSATESEGAVTAAQRYAHAGEALALAYHAGDRPLVCAALNTVVCALVDAGSADLCGPATAELSRVAALTESAEYRALALYLRFLDACRRGDLVAAARFALEALAVAEAGHFPELHQALLCFVAATDLIRGDRAAAEQRYAACRAAALEVGAWHEDALLRTELATAWDRDDLTPLRAVLERRYAQEPERFAHVYALALAQAGELERARPVFRENPPLHRGPGRPMMTAFSARAAVALGETEAAALLFERLTAWSGSTVGLGTGLVSLGPMDLVLARLAAAAGDEVSARTLRDRATAQREHLRGIAESIRPQTELIAARCTTRPEPGCACPDLHASIA</sequence>
<dbReference type="InterPro" id="IPR001867">
    <property type="entry name" value="OmpR/PhoB-type_DNA-bd"/>
</dbReference>
<dbReference type="RefSeq" id="WP_378614962.1">
    <property type="nucleotide sequence ID" value="NZ_JBHSAX010000019.1"/>
</dbReference>
<dbReference type="InterPro" id="IPR041664">
    <property type="entry name" value="AAA_16"/>
</dbReference>
<dbReference type="Pfam" id="PF13191">
    <property type="entry name" value="AAA_16"/>
    <property type="match status" value="1"/>
</dbReference>
<keyword evidence="8" id="KW-1185">Reference proteome</keyword>
<reference evidence="8" key="1">
    <citation type="journal article" date="2019" name="Int. J. Syst. Evol. Microbiol.">
        <title>The Global Catalogue of Microorganisms (GCM) 10K type strain sequencing project: providing services to taxonomists for standard genome sequencing and annotation.</title>
        <authorList>
            <consortium name="The Broad Institute Genomics Platform"/>
            <consortium name="The Broad Institute Genome Sequencing Center for Infectious Disease"/>
            <person name="Wu L."/>
            <person name="Ma J."/>
        </authorList>
    </citation>
    <scope>NUCLEOTIDE SEQUENCE [LARGE SCALE GENOMIC DNA]</scope>
    <source>
        <strain evidence="8">CGMCC 4.7330</strain>
    </source>
</reference>
<evidence type="ECO:0000256" key="1">
    <source>
        <dbReference type="ARBA" id="ARBA00005820"/>
    </source>
</evidence>
<dbReference type="Proteomes" id="UP001595696">
    <property type="component" value="Unassembled WGS sequence"/>
</dbReference>
<evidence type="ECO:0000256" key="5">
    <source>
        <dbReference type="PROSITE-ProRule" id="PRU01091"/>
    </source>
</evidence>
<dbReference type="PANTHER" id="PTHR35807:SF1">
    <property type="entry name" value="TRANSCRIPTIONAL REGULATOR REDD"/>
    <property type="match status" value="1"/>
</dbReference>
<dbReference type="InterPro" id="IPR016032">
    <property type="entry name" value="Sig_transdc_resp-reg_C-effctor"/>
</dbReference>
<dbReference type="Pfam" id="PF00486">
    <property type="entry name" value="Trans_reg_C"/>
    <property type="match status" value="1"/>
</dbReference>
<dbReference type="SUPFAM" id="SSF48452">
    <property type="entry name" value="TPR-like"/>
    <property type="match status" value="1"/>
</dbReference>
<dbReference type="InterPro" id="IPR005158">
    <property type="entry name" value="BTAD"/>
</dbReference>
<dbReference type="SMART" id="SM01043">
    <property type="entry name" value="BTAD"/>
    <property type="match status" value="1"/>
</dbReference>
<feature type="domain" description="OmpR/PhoB-type" evidence="6">
    <location>
        <begin position="1"/>
        <end position="100"/>
    </location>
</feature>
<dbReference type="InterPro" id="IPR011990">
    <property type="entry name" value="TPR-like_helical_dom_sf"/>
</dbReference>
<dbReference type="SUPFAM" id="SSF46894">
    <property type="entry name" value="C-terminal effector domain of the bipartite response regulators"/>
    <property type="match status" value="1"/>
</dbReference>
<dbReference type="InterPro" id="IPR036388">
    <property type="entry name" value="WH-like_DNA-bd_sf"/>
</dbReference>
<evidence type="ECO:0000256" key="4">
    <source>
        <dbReference type="ARBA" id="ARBA00023163"/>
    </source>
</evidence>
<feature type="DNA-binding region" description="OmpR/PhoB-type" evidence="5">
    <location>
        <begin position="1"/>
        <end position="100"/>
    </location>
</feature>
<gene>
    <name evidence="7" type="ORF">ACFO0B_24755</name>
</gene>
<dbReference type="EMBL" id="JBHSAX010000019">
    <property type="protein sequence ID" value="MFC3965210.1"/>
    <property type="molecule type" value="Genomic_DNA"/>
</dbReference>
<dbReference type="PROSITE" id="PS51755">
    <property type="entry name" value="OMPR_PHOB"/>
    <property type="match status" value="1"/>
</dbReference>
<dbReference type="Gene3D" id="1.10.10.10">
    <property type="entry name" value="Winged helix-like DNA-binding domain superfamily/Winged helix DNA-binding domain"/>
    <property type="match status" value="1"/>
</dbReference>
<proteinExistence type="inferred from homology"/>
<dbReference type="SUPFAM" id="SSF52540">
    <property type="entry name" value="P-loop containing nucleoside triphosphate hydrolases"/>
    <property type="match status" value="1"/>
</dbReference>
<organism evidence="7 8">
    <name type="scientific">Nocardia jiangsuensis</name>
    <dbReference type="NCBI Taxonomy" id="1691563"/>
    <lineage>
        <taxon>Bacteria</taxon>
        <taxon>Bacillati</taxon>
        <taxon>Actinomycetota</taxon>
        <taxon>Actinomycetes</taxon>
        <taxon>Mycobacteriales</taxon>
        <taxon>Nocardiaceae</taxon>
        <taxon>Nocardia</taxon>
    </lineage>
</organism>
<dbReference type="Gene3D" id="3.40.50.300">
    <property type="entry name" value="P-loop containing nucleotide triphosphate hydrolases"/>
    <property type="match status" value="1"/>
</dbReference>
<keyword evidence="4" id="KW-0804">Transcription</keyword>
<evidence type="ECO:0000256" key="2">
    <source>
        <dbReference type="ARBA" id="ARBA00023015"/>
    </source>
</evidence>
<dbReference type="CDD" id="cd15831">
    <property type="entry name" value="BTAD"/>
    <property type="match status" value="1"/>
</dbReference>
<dbReference type="SMART" id="SM00862">
    <property type="entry name" value="Trans_reg_C"/>
    <property type="match status" value="1"/>
</dbReference>
<keyword evidence="3 5" id="KW-0238">DNA-binding</keyword>
<protein>
    <submittedName>
        <fullName evidence="7">BTAD domain-containing putative transcriptional regulator</fullName>
    </submittedName>
</protein>
<keyword evidence="2" id="KW-0805">Transcription regulation</keyword>
<evidence type="ECO:0000313" key="8">
    <source>
        <dbReference type="Proteomes" id="UP001595696"/>
    </source>
</evidence>
<evidence type="ECO:0000313" key="7">
    <source>
        <dbReference type="EMBL" id="MFC3965210.1"/>
    </source>
</evidence>
<dbReference type="Gene3D" id="1.25.40.10">
    <property type="entry name" value="Tetratricopeptide repeat domain"/>
    <property type="match status" value="1"/>
</dbReference>
<dbReference type="InterPro" id="IPR027417">
    <property type="entry name" value="P-loop_NTPase"/>
</dbReference>
<comment type="similarity">
    <text evidence="1">Belongs to the AfsR/DnrI/RedD regulatory family.</text>
</comment>
<accession>A0ABV8DZ73</accession>
<dbReference type="InterPro" id="IPR051677">
    <property type="entry name" value="AfsR-DnrI-RedD_regulator"/>
</dbReference>
<name>A0ABV8DZ73_9NOCA</name>
<comment type="caution">
    <text evidence="7">The sequence shown here is derived from an EMBL/GenBank/DDBJ whole genome shotgun (WGS) entry which is preliminary data.</text>
</comment>
<dbReference type="PANTHER" id="PTHR35807">
    <property type="entry name" value="TRANSCRIPTIONAL REGULATOR REDD-RELATED"/>
    <property type="match status" value="1"/>
</dbReference>